<keyword evidence="1 4" id="KW-0378">Hydrolase</keyword>
<dbReference type="InterPro" id="IPR029058">
    <property type="entry name" value="AB_hydrolase_fold"/>
</dbReference>
<gene>
    <name evidence="4" type="ORF">E5162_05600</name>
</gene>
<dbReference type="Pfam" id="PF08530">
    <property type="entry name" value="PepX_C"/>
    <property type="match status" value="1"/>
</dbReference>
<dbReference type="PANTHER" id="PTHR43056:SF10">
    <property type="entry name" value="COCE_NOND FAMILY, PUTATIVE (AFU_ORTHOLOGUE AFUA_7G00600)-RELATED"/>
    <property type="match status" value="1"/>
</dbReference>
<dbReference type="SUPFAM" id="SSF53474">
    <property type="entry name" value="alpha/beta-Hydrolases"/>
    <property type="match status" value="1"/>
</dbReference>
<evidence type="ECO:0000313" key="5">
    <source>
        <dbReference type="Proteomes" id="UP000305451"/>
    </source>
</evidence>
<dbReference type="OrthoDB" id="9806163at2"/>
<dbReference type="InterPro" id="IPR000383">
    <property type="entry name" value="Xaa-Pro-like_dom"/>
</dbReference>
<dbReference type="Proteomes" id="UP000305451">
    <property type="component" value="Unassembled WGS sequence"/>
</dbReference>
<dbReference type="SUPFAM" id="SSF49785">
    <property type="entry name" value="Galactose-binding domain-like"/>
    <property type="match status" value="1"/>
</dbReference>
<protein>
    <submittedName>
        <fullName evidence="4">CocE/NonD family hydrolase</fullName>
    </submittedName>
</protein>
<dbReference type="EMBL" id="SRXV01000001">
    <property type="protein sequence ID" value="TGY94741.1"/>
    <property type="molecule type" value="Genomic_DNA"/>
</dbReference>
<feature type="region of interest" description="Disordered" evidence="2">
    <location>
        <begin position="531"/>
        <end position="555"/>
    </location>
</feature>
<dbReference type="InterPro" id="IPR013736">
    <property type="entry name" value="Xaa-Pro_dipept_C"/>
</dbReference>
<evidence type="ECO:0000256" key="1">
    <source>
        <dbReference type="ARBA" id="ARBA00022801"/>
    </source>
</evidence>
<dbReference type="Gene3D" id="2.60.120.260">
    <property type="entry name" value="Galactose-binding domain-like"/>
    <property type="match status" value="1"/>
</dbReference>
<dbReference type="InterPro" id="IPR008979">
    <property type="entry name" value="Galactose-bd-like_sf"/>
</dbReference>
<dbReference type="SMART" id="SM00939">
    <property type="entry name" value="PepX_C"/>
    <property type="match status" value="1"/>
</dbReference>
<evidence type="ECO:0000259" key="3">
    <source>
        <dbReference type="SMART" id="SM00939"/>
    </source>
</evidence>
<comment type="caution">
    <text evidence="4">The sequence shown here is derived from an EMBL/GenBank/DDBJ whole genome shotgun (WGS) entry which is preliminary data.</text>
</comment>
<dbReference type="Pfam" id="PF02129">
    <property type="entry name" value="Peptidase_S15"/>
    <property type="match status" value="1"/>
</dbReference>
<dbReference type="RefSeq" id="WP_135943938.1">
    <property type="nucleotide sequence ID" value="NZ_BMEI01000001.1"/>
</dbReference>
<feature type="domain" description="Xaa-Pro dipeptidyl-peptidase C-terminal" evidence="3">
    <location>
        <begin position="291"/>
        <end position="550"/>
    </location>
</feature>
<sequence length="674" mass="76320">MTIIKDFPHEIIEEENVWIPVTDGLNLAARIWRPKGSDASPVPAVLEYIPYRKRFGTTERDEITHKYLAGHGYACIRLDIRGSGESEGVLTDEYLQSEFDDGIAALEWIAGQDWCDGNIGMMGISWGGFNALQIAAMRPPQLKAVVTVSSSDDRYADDIHHMGGTLLGDNLSWSSVMFSFNTMPPDPALVGDRWRDMWKERLEGSGLWLTTWLQHQRRDAYWRHGSICENYEAVDIPVFAVSGWADGYTNTVFRLMENLSGPRKGLLGPWGHTYPHIGRPGPAIDFLYELRRWWDRWLKGEENGVESEPMIRAWMQDSAPPYPEYDHRPGRWVAEDSWPSPRIETQTYWLGRGMNLDDTETGQEEEALNVQSPVTLGLYAGKWCSYANGPDLAGDQRLEDGGSLVFQTERLEEPIEIMGSPEVELDIASDKPVALVAVRLSDIRPDQQATRISYGLLNLTHRDSRAHPGTLEPGRRYKVRVPMNHIAQTIPAGHRIRLSISSVYWPLAWTPPEDARLTLWTRASRLNLPVRPPRASDEDLPDFGDPVSAPPPETTTLAAPEHTWRVSHDLASQVSSLEVTDDRGRMRFDDIDLTVTARAREVYSARGDDFASARGETEWWRSLSRGSWSVSSRTRTVLRADRDNFHIDAELDACEGDVRQFSRSWSQTIPRDLV</sequence>
<dbReference type="PANTHER" id="PTHR43056">
    <property type="entry name" value="PEPTIDASE S9 PROLYL OLIGOPEPTIDASE"/>
    <property type="match status" value="1"/>
</dbReference>
<organism evidence="4 5">
    <name type="scientific">Marinicauda pacifica</name>
    <dbReference type="NCBI Taxonomy" id="1133559"/>
    <lineage>
        <taxon>Bacteria</taxon>
        <taxon>Pseudomonadati</taxon>
        <taxon>Pseudomonadota</taxon>
        <taxon>Alphaproteobacteria</taxon>
        <taxon>Maricaulales</taxon>
        <taxon>Maricaulaceae</taxon>
        <taxon>Marinicauda</taxon>
    </lineage>
</organism>
<accession>A0A4S2HFZ0</accession>
<proteinExistence type="predicted"/>
<evidence type="ECO:0000256" key="2">
    <source>
        <dbReference type="SAM" id="MobiDB-lite"/>
    </source>
</evidence>
<dbReference type="InterPro" id="IPR005674">
    <property type="entry name" value="CocE/Ser_esterase"/>
</dbReference>
<dbReference type="Gene3D" id="3.40.50.1820">
    <property type="entry name" value="alpha/beta hydrolase"/>
    <property type="match status" value="1"/>
</dbReference>
<name>A0A4S2HFZ0_9PROT</name>
<keyword evidence="5" id="KW-1185">Reference proteome</keyword>
<reference evidence="4 5" key="1">
    <citation type="journal article" date="2013" name="Int. J. Syst. Evol. Microbiol.">
        <title>Marinicauda pacifica gen. nov., sp. nov., a prosthecate alphaproteobacterium of the family Hyphomonadaceae isolated from deep seawater.</title>
        <authorList>
            <person name="Zhang X.Y."/>
            <person name="Li G.W."/>
            <person name="Wang C.S."/>
            <person name="Zhang Y.J."/>
            <person name="Xu X.W."/>
            <person name="Li H."/>
            <person name="Liu A."/>
            <person name="Liu C."/>
            <person name="Xie B.B."/>
            <person name="Qin Q.L."/>
            <person name="Xu Z."/>
            <person name="Chen X.L."/>
            <person name="Zhou B.C."/>
            <person name="Zhang Y.Z."/>
        </authorList>
    </citation>
    <scope>NUCLEOTIDE SEQUENCE [LARGE SCALE GENOMIC DNA]</scope>
    <source>
        <strain evidence="4 5">P-1 km-3</strain>
    </source>
</reference>
<dbReference type="NCBIfam" id="TIGR00976">
    <property type="entry name" value="CocE_NonD"/>
    <property type="match status" value="1"/>
</dbReference>
<dbReference type="AlphaFoldDB" id="A0A4S2HFZ0"/>
<evidence type="ECO:0000313" key="4">
    <source>
        <dbReference type="EMBL" id="TGY94741.1"/>
    </source>
</evidence>
<dbReference type="InterPro" id="IPR050585">
    <property type="entry name" value="Xaa-Pro_dipeptidyl-ppase/CocE"/>
</dbReference>
<dbReference type="GO" id="GO:0008239">
    <property type="term" value="F:dipeptidyl-peptidase activity"/>
    <property type="evidence" value="ECO:0007669"/>
    <property type="project" value="InterPro"/>
</dbReference>